<organism evidence="2 3">
    <name type="scientific">Mycena albidolilacea</name>
    <dbReference type="NCBI Taxonomy" id="1033008"/>
    <lineage>
        <taxon>Eukaryota</taxon>
        <taxon>Fungi</taxon>
        <taxon>Dikarya</taxon>
        <taxon>Basidiomycota</taxon>
        <taxon>Agaricomycotina</taxon>
        <taxon>Agaricomycetes</taxon>
        <taxon>Agaricomycetidae</taxon>
        <taxon>Agaricales</taxon>
        <taxon>Marasmiineae</taxon>
        <taxon>Mycenaceae</taxon>
        <taxon>Mycena</taxon>
    </lineage>
</organism>
<comment type="caution">
    <text evidence="2">The sequence shown here is derived from an EMBL/GenBank/DDBJ whole genome shotgun (WGS) entry which is preliminary data.</text>
</comment>
<gene>
    <name evidence="2" type="ORF">DFH08DRAFT_813383</name>
</gene>
<dbReference type="EMBL" id="JARIHO010000031">
    <property type="protein sequence ID" value="KAJ7336138.1"/>
    <property type="molecule type" value="Genomic_DNA"/>
</dbReference>
<accession>A0AAD6ZRI2</accession>
<reference evidence="2" key="1">
    <citation type="submission" date="2023-03" db="EMBL/GenBank/DDBJ databases">
        <title>Massive genome expansion in bonnet fungi (Mycena s.s.) driven by repeated elements and novel gene families across ecological guilds.</title>
        <authorList>
            <consortium name="Lawrence Berkeley National Laboratory"/>
            <person name="Harder C.B."/>
            <person name="Miyauchi S."/>
            <person name="Viragh M."/>
            <person name="Kuo A."/>
            <person name="Thoen E."/>
            <person name="Andreopoulos B."/>
            <person name="Lu D."/>
            <person name="Skrede I."/>
            <person name="Drula E."/>
            <person name="Henrissat B."/>
            <person name="Morin E."/>
            <person name="Kohler A."/>
            <person name="Barry K."/>
            <person name="LaButti K."/>
            <person name="Morin E."/>
            <person name="Salamov A."/>
            <person name="Lipzen A."/>
            <person name="Mereny Z."/>
            <person name="Hegedus B."/>
            <person name="Baldrian P."/>
            <person name="Stursova M."/>
            <person name="Weitz H."/>
            <person name="Taylor A."/>
            <person name="Grigoriev I.V."/>
            <person name="Nagy L.G."/>
            <person name="Martin F."/>
            <person name="Kauserud H."/>
        </authorList>
    </citation>
    <scope>NUCLEOTIDE SEQUENCE</scope>
    <source>
        <strain evidence="2">CBHHK002</strain>
    </source>
</reference>
<feature type="compositionally biased region" description="Basic and acidic residues" evidence="1">
    <location>
        <begin position="103"/>
        <end position="112"/>
    </location>
</feature>
<feature type="region of interest" description="Disordered" evidence="1">
    <location>
        <begin position="50"/>
        <end position="129"/>
    </location>
</feature>
<feature type="compositionally biased region" description="Low complexity" evidence="1">
    <location>
        <begin position="63"/>
        <end position="72"/>
    </location>
</feature>
<evidence type="ECO:0000313" key="2">
    <source>
        <dbReference type="EMBL" id="KAJ7336138.1"/>
    </source>
</evidence>
<name>A0AAD6ZRI2_9AGAR</name>
<dbReference type="AlphaFoldDB" id="A0AAD6ZRI2"/>
<sequence>MPTRWANIKTFVRKAAAVRIPPSFCLATAYSQHGKHYDWEPRSAREDFPPIAVLPSEPATRPSSSLSDLSLSEMDGMAGAAPVQLVQVEHMSGKKRKPSQSLARDDDGDHQKAPGVRCSTRHRENSDSH</sequence>
<keyword evidence="3" id="KW-1185">Reference proteome</keyword>
<proteinExistence type="predicted"/>
<evidence type="ECO:0000256" key="1">
    <source>
        <dbReference type="SAM" id="MobiDB-lite"/>
    </source>
</evidence>
<dbReference type="Proteomes" id="UP001218218">
    <property type="component" value="Unassembled WGS sequence"/>
</dbReference>
<protein>
    <submittedName>
        <fullName evidence="2">Uncharacterized protein</fullName>
    </submittedName>
</protein>
<evidence type="ECO:0000313" key="3">
    <source>
        <dbReference type="Proteomes" id="UP001218218"/>
    </source>
</evidence>